<keyword evidence="5 8" id="KW-1133">Transmembrane helix</keyword>
<dbReference type="Gene3D" id="3.40.50.300">
    <property type="entry name" value="P-loop containing nucleotide triphosphate hydrolases"/>
    <property type="match status" value="1"/>
</dbReference>
<feature type="transmembrane region" description="Helical" evidence="8">
    <location>
        <begin position="105"/>
        <end position="123"/>
    </location>
</feature>
<feature type="transmembrane region" description="Helical" evidence="8">
    <location>
        <begin position="82"/>
        <end position="99"/>
    </location>
</feature>
<dbReference type="InterPro" id="IPR051539">
    <property type="entry name" value="T4SS-coupling_protein"/>
</dbReference>
<evidence type="ECO:0000256" key="8">
    <source>
        <dbReference type="SAM" id="Phobius"/>
    </source>
</evidence>
<reference evidence="10" key="1">
    <citation type="journal article" date="2018" name="J. Anim. Genet.">
        <title>Acquired interbacterial defense systems protect against interspecies antagonism in the human gut microbiome.</title>
        <authorList>
            <person name="Ross B.D."/>
            <person name="Verster A.J."/>
            <person name="Radey M.C."/>
            <person name="Schmidtke D.T."/>
            <person name="Pope C.E."/>
            <person name="Hoffman L.R."/>
            <person name="Hajjar A."/>
            <person name="Peterson S.B."/>
            <person name="Borenstein E."/>
            <person name="Mougous J."/>
        </authorList>
    </citation>
    <scope>NUCLEOTIDE SEQUENCE [LARGE SCALE GENOMIC DNA]</scope>
    <source>
        <strain evidence="10">3725 D1 iv</strain>
        <plasmid evidence="10">unnamed1</plasmid>
    </source>
</reference>
<dbReference type="InterPro" id="IPR003688">
    <property type="entry name" value="TraG/VirD4"/>
</dbReference>
<geneLocation type="plasmid" evidence="9 10">
    <name>unnamed1</name>
</geneLocation>
<dbReference type="AlphaFoldDB" id="A0AAP9IZ74"/>
<protein>
    <submittedName>
        <fullName evidence="9">Conjugal transfer protein TraG</fullName>
    </submittedName>
</protein>
<evidence type="ECO:0000256" key="5">
    <source>
        <dbReference type="ARBA" id="ARBA00022989"/>
    </source>
</evidence>
<dbReference type="Pfam" id="PF02534">
    <property type="entry name" value="T4SS-DNA_transf"/>
    <property type="match status" value="1"/>
</dbReference>
<proteinExistence type="inferred from homology"/>
<organism evidence="9 10">
    <name type="scientific">Bacteroides ovatus</name>
    <dbReference type="NCBI Taxonomy" id="28116"/>
    <lineage>
        <taxon>Bacteria</taxon>
        <taxon>Pseudomonadati</taxon>
        <taxon>Bacteroidota</taxon>
        <taxon>Bacteroidia</taxon>
        <taxon>Bacteroidales</taxon>
        <taxon>Bacteroidaceae</taxon>
        <taxon>Bacteroides</taxon>
    </lineage>
</organism>
<sequence length="645" mass="71824">MDSAKKQLSQILLFLAAIIGGVVVFQWLLVNDLCSPSSFVLLRLEKILRKAMMVRFIYVLIITGLAFLFPSASIKKDESLKGGYTALTLLLATVFVLGFSRAFAWYNLIIFPIVFILLTVILTKTAGFYMKRHLVSEKTIFGISAEKTLFYFTFDTEGGVLVVHKPQQNIYIDGGPGSGKSESWIKGIIYQCAERNYAGFIYDWEGDPTKEGSPILSQIAYGSIEYFKSKNIPTPKFAFINFVDMSRTVRVNVLSEKYVPKGSESLFIRNIATTLMKNLESSWKEKTDFWANNAINYVYSIAYKCYKERKTGIGTLPHVIAFALSDSDLVFRWLSEDPEIALNMSSMLTAWRLGAQQQTAGAVSSAQTPLVLLNNKYIFWVLSPLPNEEFSLDITNKAHPTLLCIGNAPSIKEAVSPPISCIASVLMAQMNNPGKQKSIFMVDEFPTINLQNIDVFIGTARKHSVSTILAVQDFNQAIRDYGEKSAKILKSSCGTQAYGMTGNENTAKEIENLFGETKEAQESFSHQDSGSSSTTESLQKDKIVKARDVAGQSVGHFIGKVAGGKPPFFNTQFKMCHFESKEIPPFSMPVNLGSEDKKELEKEIMDEIVQRHYCSVIAKVNSVLENVKNKYTQKKESPEGLTTGT</sequence>
<dbReference type="PANTHER" id="PTHR37937:SF1">
    <property type="entry name" value="CONJUGATIVE TRANSFER: DNA TRANSPORT"/>
    <property type="match status" value="1"/>
</dbReference>
<dbReference type="EMBL" id="CP041396">
    <property type="protein sequence ID" value="QDM12854.1"/>
    <property type="molecule type" value="Genomic_DNA"/>
</dbReference>
<name>A0AAP9IZ74_BACOV</name>
<dbReference type="InterPro" id="IPR027417">
    <property type="entry name" value="P-loop_NTPase"/>
</dbReference>
<accession>A0AAP9IZ74</accession>
<dbReference type="SUPFAM" id="SSF52540">
    <property type="entry name" value="P-loop containing nucleoside triphosphate hydrolases"/>
    <property type="match status" value="1"/>
</dbReference>
<evidence type="ECO:0000256" key="7">
    <source>
        <dbReference type="SAM" id="MobiDB-lite"/>
    </source>
</evidence>
<keyword evidence="6 8" id="KW-0472">Membrane</keyword>
<feature type="transmembrane region" description="Helical" evidence="8">
    <location>
        <begin position="12"/>
        <end position="30"/>
    </location>
</feature>
<comment type="similarity">
    <text evidence="2">Belongs to the VirD4/TraG family.</text>
</comment>
<keyword evidence="9" id="KW-0614">Plasmid</keyword>
<evidence type="ECO:0000256" key="3">
    <source>
        <dbReference type="ARBA" id="ARBA00022475"/>
    </source>
</evidence>
<evidence type="ECO:0000256" key="6">
    <source>
        <dbReference type="ARBA" id="ARBA00023136"/>
    </source>
</evidence>
<dbReference type="CDD" id="cd01127">
    <property type="entry name" value="TrwB_TraG_TraD_VirD4"/>
    <property type="match status" value="1"/>
</dbReference>
<evidence type="ECO:0000256" key="4">
    <source>
        <dbReference type="ARBA" id="ARBA00022692"/>
    </source>
</evidence>
<feature type="transmembrane region" description="Helical" evidence="8">
    <location>
        <begin position="50"/>
        <end position="70"/>
    </location>
</feature>
<evidence type="ECO:0000256" key="1">
    <source>
        <dbReference type="ARBA" id="ARBA00004651"/>
    </source>
</evidence>
<gene>
    <name evidence="9" type="ORF">DYI28_29620</name>
</gene>
<keyword evidence="3" id="KW-1003">Cell membrane</keyword>
<comment type="subcellular location">
    <subcellularLocation>
        <location evidence="1">Cell membrane</location>
        <topology evidence="1">Multi-pass membrane protein</topology>
    </subcellularLocation>
</comment>
<feature type="region of interest" description="Disordered" evidence="7">
    <location>
        <begin position="519"/>
        <end position="540"/>
    </location>
</feature>
<dbReference type="GO" id="GO:0005886">
    <property type="term" value="C:plasma membrane"/>
    <property type="evidence" value="ECO:0007669"/>
    <property type="project" value="UniProtKB-SubCell"/>
</dbReference>
<evidence type="ECO:0000313" key="9">
    <source>
        <dbReference type="EMBL" id="QDM12854.1"/>
    </source>
</evidence>
<evidence type="ECO:0000313" key="10">
    <source>
        <dbReference type="Proteomes" id="UP000318823"/>
    </source>
</evidence>
<keyword evidence="4 8" id="KW-0812">Transmembrane</keyword>
<dbReference type="Proteomes" id="UP000318823">
    <property type="component" value="Plasmid unnamed1"/>
</dbReference>
<evidence type="ECO:0000256" key="2">
    <source>
        <dbReference type="ARBA" id="ARBA00008806"/>
    </source>
</evidence>
<dbReference type="PANTHER" id="PTHR37937">
    <property type="entry name" value="CONJUGATIVE TRANSFER: DNA TRANSPORT"/>
    <property type="match status" value="1"/>
</dbReference>
<feature type="compositionally biased region" description="Polar residues" evidence="7">
    <location>
        <begin position="522"/>
        <end position="537"/>
    </location>
</feature>